<sequence length="269" mass="29778">MADLLPPSSIPCAGCWKENSMSQPKPDDLPNGLPPLLLPEQGLAREQQLLDRVVRNERGYGFLLWRSRRGLVVPTASSRLPGFELAGQRLARRGWPLVLRQTGGDLTVQSPHLLNVAMVFILNPVPGAIGQAYQRFCQPLLAALADMGIDAYCGAVPGAFCDGDYNLVVDGRKLAGTAQRWRKVKGLEAQAVLAHAAILCDEDEGELCRLTNDFYRYCRQPRRVREDRHVTVSRLMGLKPGHSAMALLSRTLYQRLGQASDFMEEQDEG</sequence>
<comment type="caution">
    <text evidence="2">The sequence shown here is derived from an EMBL/GenBank/DDBJ whole genome shotgun (WGS) entry which is preliminary data.</text>
</comment>
<dbReference type="PROSITE" id="PS51733">
    <property type="entry name" value="BPL_LPL_CATALYTIC"/>
    <property type="match status" value="1"/>
</dbReference>
<dbReference type="Gene3D" id="3.30.930.10">
    <property type="entry name" value="Bira Bifunctional Protein, Domain 2"/>
    <property type="match status" value="1"/>
</dbReference>
<dbReference type="EMBL" id="NQJF01000018">
    <property type="protein sequence ID" value="OYD21235.1"/>
    <property type="molecule type" value="Genomic_DNA"/>
</dbReference>
<accession>A0A235CBQ3</accession>
<dbReference type="PANTHER" id="PTHR43679">
    <property type="entry name" value="OCTANOYLTRANSFERASE LIPM-RELATED"/>
    <property type="match status" value="1"/>
</dbReference>
<proteinExistence type="predicted"/>
<protein>
    <recommendedName>
        <fullName evidence="1">BPL/LPL catalytic domain-containing protein</fullName>
    </recommendedName>
</protein>
<dbReference type="InterPro" id="IPR004143">
    <property type="entry name" value="BPL_LPL_catalytic"/>
</dbReference>
<dbReference type="AlphaFoldDB" id="A0A235CBQ3"/>
<reference evidence="2 3" key="1">
    <citation type="submission" date="2017-08" db="EMBL/GenBank/DDBJ databases">
        <title>Draft Genome Sequence of the Marine Bacterium Oceanimonas baumannii ATCC 700832.</title>
        <authorList>
            <person name="Mcclelland W.D."/>
            <person name="Brennan M.A."/>
            <person name="Trachtenberg A.M."/>
            <person name="Maclea K.S."/>
        </authorList>
    </citation>
    <scope>NUCLEOTIDE SEQUENCE [LARGE SCALE GENOMIC DNA]</scope>
    <source>
        <strain evidence="2 3">ATCC 700832</strain>
    </source>
</reference>
<dbReference type="InterPro" id="IPR050664">
    <property type="entry name" value="Octanoyltrans_LipM/LipL"/>
</dbReference>
<feature type="domain" description="BPL/LPL catalytic" evidence="1">
    <location>
        <begin position="56"/>
        <end position="251"/>
    </location>
</feature>
<dbReference type="OrthoDB" id="7364083at2"/>
<gene>
    <name evidence="2" type="ORF">B6S09_17085</name>
</gene>
<evidence type="ECO:0000313" key="3">
    <source>
        <dbReference type="Proteomes" id="UP000243640"/>
    </source>
</evidence>
<dbReference type="SUPFAM" id="SSF55681">
    <property type="entry name" value="Class II aaRS and biotin synthetases"/>
    <property type="match status" value="1"/>
</dbReference>
<evidence type="ECO:0000313" key="2">
    <source>
        <dbReference type="EMBL" id="OYD21235.1"/>
    </source>
</evidence>
<dbReference type="InterPro" id="IPR045864">
    <property type="entry name" value="aa-tRNA-synth_II/BPL/LPL"/>
</dbReference>
<dbReference type="Proteomes" id="UP000243640">
    <property type="component" value="Unassembled WGS sequence"/>
</dbReference>
<dbReference type="Pfam" id="PF21948">
    <property type="entry name" value="LplA-B_cat"/>
    <property type="match status" value="1"/>
</dbReference>
<organism evidence="2 3">
    <name type="scientific">Oceanimonas baumannii</name>
    <dbReference type="NCBI Taxonomy" id="129578"/>
    <lineage>
        <taxon>Bacteria</taxon>
        <taxon>Pseudomonadati</taxon>
        <taxon>Pseudomonadota</taxon>
        <taxon>Gammaproteobacteria</taxon>
        <taxon>Aeromonadales</taxon>
        <taxon>Aeromonadaceae</taxon>
        <taxon>Oceanimonas</taxon>
    </lineage>
</organism>
<evidence type="ECO:0000259" key="1">
    <source>
        <dbReference type="PROSITE" id="PS51733"/>
    </source>
</evidence>
<name>A0A235CBQ3_9GAMM</name>
<dbReference type="PANTHER" id="PTHR43679:SF2">
    <property type="entry name" value="OCTANOYL-[GCVH]:PROTEIN N-OCTANOYLTRANSFERASE"/>
    <property type="match status" value="1"/>
</dbReference>